<accession>A0A433DB14</accession>
<proteinExistence type="predicted"/>
<evidence type="ECO:0000313" key="3">
    <source>
        <dbReference type="Proteomes" id="UP000268093"/>
    </source>
</evidence>
<evidence type="ECO:0000256" key="1">
    <source>
        <dbReference type="SAM" id="MobiDB-lite"/>
    </source>
</evidence>
<dbReference type="AlphaFoldDB" id="A0A433DB14"/>
<feature type="compositionally biased region" description="Low complexity" evidence="1">
    <location>
        <begin position="39"/>
        <end position="52"/>
    </location>
</feature>
<comment type="caution">
    <text evidence="2">The sequence shown here is derived from an EMBL/GenBank/DDBJ whole genome shotgun (WGS) entry which is preliminary data.</text>
</comment>
<dbReference type="EMBL" id="RBNI01003822">
    <property type="protein sequence ID" value="RUP48019.1"/>
    <property type="molecule type" value="Genomic_DNA"/>
</dbReference>
<evidence type="ECO:0000313" key="2">
    <source>
        <dbReference type="EMBL" id="RUP48019.1"/>
    </source>
</evidence>
<reference evidence="2 3" key="1">
    <citation type="journal article" date="2018" name="New Phytol.">
        <title>Phylogenomics of Endogonaceae and evolution of mycorrhizas within Mucoromycota.</title>
        <authorList>
            <person name="Chang Y."/>
            <person name="Desiro A."/>
            <person name="Na H."/>
            <person name="Sandor L."/>
            <person name="Lipzen A."/>
            <person name="Clum A."/>
            <person name="Barry K."/>
            <person name="Grigoriev I.V."/>
            <person name="Martin F.M."/>
            <person name="Stajich J.E."/>
            <person name="Smith M.E."/>
            <person name="Bonito G."/>
            <person name="Spatafora J.W."/>
        </authorList>
    </citation>
    <scope>NUCLEOTIDE SEQUENCE [LARGE SCALE GENOMIC DNA]</scope>
    <source>
        <strain evidence="2 3">GMNB39</strain>
    </source>
</reference>
<protein>
    <submittedName>
        <fullName evidence="2">Uncharacterized protein</fullName>
    </submittedName>
</protein>
<organism evidence="2 3">
    <name type="scientific">Jimgerdemannia flammicorona</name>
    <dbReference type="NCBI Taxonomy" id="994334"/>
    <lineage>
        <taxon>Eukaryota</taxon>
        <taxon>Fungi</taxon>
        <taxon>Fungi incertae sedis</taxon>
        <taxon>Mucoromycota</taxon>
        <taxon>Mucoromycotina</taxon>
        <taxon>Endogonomycetes</taxon>
        <taxon>Endogonales</taxon>
        <taxon>Endogonaceae</taxon>
        <taxon>Jimgerdemannia</taxon>
    </lineage>
</organism>
<feature type="region of interest" description="Disordered" evidence="1">
    <location>
        <begin position="39"/>
        <end position="65"/>
    </location>
</feature>
<dbReference type="Proteomes" id="UP000268093">
    <property type="component" value="Unassembled WGS sequence"/>
</dbReference>
<sequence length="109" mass="12173">MDRSPAPHLSPDHGLVFEGRPAMVLSYKFWKRLKQKTTTTASAAGSSMATTSKQGTDPQREREKRPKITEVVTPGNFQTVSRWRDCEGALRGCYLMGNRYLLKNGGNDV</sequence>
<keyword evidence="3" id="KW-1185">Reference proteome</keyword>
<gene>
    <name evidence="2" type="ORF">BC936DRAFT_145065</name>
</gene>
<name>A0A433DB14_9FUNG</name>